<dbReference type="FunFam" id="1.10.10.10:FF:000116">
    <property type="entry name" value="DNA-directed RNA polymerase III subunit RPC6"/>
    <property type="match status" value="1"/>
</dbReference>
<feature type="compositionally biased region" description="Basic and acidic residues" evidence="6">
    <location>
        <begin position="305"/>
        <end position="316"/>
    </location>
</feature>
<evidence type="ECO:0000256" key="3">
    <source>
        <dbReference type="ARBA" id="ARBA00022478"/>
    </source>
</evidence>
<proteinExistence type="inferred from homology"/>
<dbReference type="PANTHER" id="PTHR12780">
    <property type="entry name" value="RNA POLYMERASE III DNA DIRECTED , 39KD SUBUNIT-RELATED"/>
    <property type="match status" value="1"/>
</dbReference>
<feature type="compositionally biased region" description="Basic and acidic residues" evidence="6">
    <location>
        <begin position="274"/>
        <end position="285"/>
    </location>
</feature>
<dbReference type="Proteomes" id="UP001472866">
    <property type="component" value="Chromosome 07"/>
</dbReference>
<dbReference type="InterPro" id="IPR036388">
    <property type="entry name" value="WH-like_DNA-bd_sf"/>
</dbReference>
<feature type="region of interest" description="Disordered" evidence="6">
    <location>
        <begin position="274"/>
        <end position="316"/>
    </location>
</feature>
<dbReference type="Pfam" id="PF05158">
    <property type="entry name" value="RNA_pol_Rpc34"/>
    <property type="match status" value="1"/>
</dbReference>
<dbReference type="GO" id="GO:0006383">
    <property type="term" value="P:transcription by RNA polymerase III"/>
    <property type="evidence" value="ECO:0007669"/>
    <property type="project" value="InterPro"/>
</dbReference>
<gene>
    <name evidence="7" type="ORF">HKI87_07g49650</name>
</gene>
<dbReference type="GO" id="GO:0005654">
    <property type="term" value="C:nucleoplasm"/>
    <property type="evidence" value="ECO:0007669"/>
    <property type="project" value="UniProtKB-ARBA"/>
</dbReference>
<keyword evidence="3" id="KW-0240">DNA-directed RNA polymerase</keyword>
<evidence type="ECO:0000256" key="2">
    <source>
        <dbReference type="ARBA" id="ARBA00011038"/>
    </source>
</evidence>
<evidence type="ECO:0000256" key="1">
    <source>
        <dbReference type="ARBA" id="ARBA00004123"/>
    </source>
</evidence>
<dbReference type="EMBL" id="CP151507">
    <property type="protein sequence ID" value="WZN63416.1"/>
    <property type="molecule type" value="Genomic_DNA"/>
</dbReference>
<evidence type="ECO:0000256" key="4">
    <source>
        <dbReference type="ARBA" id="ARBA00023163"/>
    </source>
</evidence>
<name>A0AAX4PBE4_9CHLO</name>
<dbReference type="Gene3D" id="1.10.10.10">
    <property type="entry name" value="Winged helix-like DNA-binding domain superfamily/Winged helix DNA-binding domain"/>
    <property type="match status" value="1"/>
</dbReference>
<sequence length="324" mass="36829">MRSMKAIAGRILEVLKSYPTSKTMPSRVLERKLGEDKAALAKALNHLLQEHKIQCYHLKDEDGHKTLHYKLGELKLKHLSSEELLVYQIIEQSNDRGIWTRDIKLRSNLQQPAIAKILKTLESRALIKSVKWVTNKNRKVYMLMEVEPSREITGGAWYTDNEMDEELVHAAEKICLKFVEKTFKATGRRATAGDVGAHVRGTQIIKTEMKDDEIRAVLKVLVYDGKLDEYRAAGAEDEDEDGLEYAPAICKPPKGLPEHLVEMLEVGWLVRSGEKRPESTKRGEDGTVTPSRLKRLFGEEEERAEEVGGRGGGEERDLYFFRGT</sequence>
<protein>
    <submittedName>
        <fullName evidence="7">Subunit Rpc34 of RNA polymerase</fullName>
    </submittedName>
</protein>
<dbReference type="AlphaFoldDB" id="A0AAX4PBE4"/>
<evidence type="ECO:0000256" key="6">
    <source>
        <dbReference type="SAM" id="MobiDB-lite"/>
    </source>
</evidence>
<evidence type="ECO:0000313" key="7">
    <source>
        <dbReference type="EMBL" id="WZN63416.1"/>
    </source>
</evidence>
<reference evidence="7 8" key="1">
    <citation type="submission" date="2024-03" db="EMBL/GenBank/DDBJ databases">
        <title>Complete genome sequence of the green alga Chloropicon roscoffensis RCC1871.</title>
        <authorList>
            <person name="Lemieux C."/>
            <person name="Pombert J.-F."/>
            <person name="Otis C."/>
            <person name="Turmel M."/>
        </authorList>
    </citation>
    <scope>NUCLEOTIDE SEQUENCE [LARGE SCALE GENOMIC DNA]</scope>
    <source>
        <strain evidence="7 8">RCC1871</strain>
    </source>
</reference>
<organism evidence="7 8">
    <name type="scientific">Chloropicon roscoffensis</name>
    <dbReference type="NCBI Taxonomy" id="1461544"/>
    <lineage>
        <taxon>Eukaryota</taxon>
        <taxon>Viridiplantae</taxon>
        <taxon>Chlorophyta</taxon>
        <taxon>Chloropicophyceae</taxon>
        <taxon>Chloropicales</taxon>
        <taxon>Chloropicaceae</taxon>
        <taxon>Chloropicon</taxon>
    </lineage>
</organism>
<dbReference type="InterPro" id="IPR016049">
    <property type="entry name" value="RNA_pol_Rpc34-like"/>
</dbReference>
<dbReference type="SUPFAM" id="SSF46785">
    <property type="entry name" value="Winged helix' DNA-binding domain"/>
    <property type="match status" value="1"/>
</dbReference>
<accession>A0AAX4PBE4</accession>
<evidence type="ECO:0000256" key="5">
    <source>
        <dbReference type="ARBA" id="ARBA00023242"/>
    </source>
</evidence>
<dbReference type="GO" id="GO:0005737">
    <property type="term" value="C:cytoplasm"/>
    <property type="evidence" value="ECO:0007669"/>
    <property type="project" value="UniProtKB-ARBA"/>
</dbReference>
<keyword evidence="4" id="KW-0804">Transcription</keyword>
<keyword evidence="5" id="KW-0539">Nucleus</keyword>
<comment type="subcellular location">
    <subcellularLocation>
        <location evidence="1">Nucleus</location>
    </subcellularLocation>
</comment>
<keyword evidence="8" id="KW-1185">Reference proteome</keyword>
<evidence type="ECO:0000313" key="8">
    <source>
        <dbReference type="Proteomes" id="UP001472866"/>
    </source>
</evidence>
<dbReference type="GO" id="GO:0005666">
    <property type="term" value="C:RNA polymerase III complex"/>
    <property type="evidence" value="ECO:0007669"/>
    <property type="project" value="InterPro"/>
</dbReference>
<dbReference type="InterPro" id="IPR007832">
    <property type="entry name" value="RNA_pol_Rpc34"/>
</dbReference>
<comment type="similarity">
    <text evidence="2">Belongs to the eukaryotic RPC34/RPC39 RNA polymerase subunit family.</text>
</comment>
<dbReference type="InterPro" id="IPR036390">
    <property type="entry name" value="WH_DNA-bd_sf"/>
</dbReference>